<feature type="compositionally biased region" description="Polar residues" evidence="1">
    <location>
        <begin position="39"/>
        <end position="57"/>
    </location>
</feature>
<name>A0AAD9JCA6_RIDPI</name>
<gene>
    <name evidence="2" type="ORF">NP493_2824g00003</name>
</gene>
<comment type="caution">
    <text evidence="2">The sequence shown here is derived from an EMBL/GenBank/DDBJ whole genome shotgun (WGS) entry which is preliminary data.</text>
</comment>
<sequence>MHGQSCSQSKSPTGHCPCMRQVWSRTSLSPKRPRDSPVTVMSSTLPQQTPPVSTLLM</sequence>
<dbReference type="Proteomes" id="UP001209878">
    <property type="component" value="Unassembled WGS sequence"/>
</dbReference>
<dbReference type="AlphaFoldDB" id="A0AAD9JCA6"/>
<protein>
    <submittedName>
        <fullName evidence="2">Uncharacterized protein</fullName>
    </submittedName>
</protein>
<evidence type="ECO:0000256" key="1">
    <source>
        <dbReference type="SAM" id="MobiDB-lite"/>
    </source>
</evidence>
<proteinExistence type="predicted"/>
<evidence type="ECO:0000313" key="3">
    <source>
        <dbReference type="Proteomes" id="UP001209878"/>
    </source>
</evidence>
<organism evidence="2 3">
    <name type="scientific">Ridgeia piscesae</name>
    <name type="common">Tubeworm</name>
    <dbReference type="NCBI Taxonomy" id="27915"/>
    <lineage>
        <taxon>Eukaryota</taxon>
        <taxon>Metazoa</taxon>
        <taxon>Spiralia</taxon>
        <taxon>Lophotrochozoa</taxon>
        <taxon>Annelida</taxon>
        <taxon>Polychaeta</taxon>
        <taxon>Sedentaria</taxon>
        <taxon>Canalipalpata</taxon>
        <taxon>Sabellida</taxon>
        <taxon>Siboglinidae</taxon>
        <taxon>Ridgeia</taxon>
    </lineage>
</organism>
<dbReference type="EMBL" id="JAODUO010002820">
    <property type="protein sequence ID" value="KAK2150224.1"/>
    <property type="molecule type" value="Genomic_DNA"/>
</dbReference>
<reference evidence="2" key="1">
    <citation type="journal article" date="2023" name="Mol. Biol. Evol.">
        <title>Third-Generation Sequencing Reveals the Adaptive Role of the Epigenome in Three Deep-Sea Polychaetes.</title>
        <authorList>
            <person name="Perez M."/>
            <person name="Aroh O."/>
            <person name="Sun Y."/>
            <person name="Lan Y."/>
            <person name="Juniper S.K."/>
            <person name="Young C.R."/>
            <person name="Angers B."/>
            <person name="Qian P.Y."/>
        </authorList>
    </citation>
    <scope>NUCLEOTIDE SEQUENCE</scope>
    <source>
        <strain evidence="2">R07B-5</strain>
    </source>
</reference>
<accession>A0AAD9JCA6</accession>
<keyword evidence="3" id="KW-1185">Reference proteome</keyword>
<evidence type="ECO:0000313" key="2">
    <source>
        <dbReference type="EMBL" id="KAK2150224.1"/>
    </source>
</evidence>
<feature type="region of interest" description="Disordered" evidence="1">
    <location>
        <begin position="24"/>
        <end position="57"/>
    </location>
</feature>